<keyword evidence="3" id="KW-1185">Reference proteome</keyword>
<dbReference type="RefSeq" id="WP_121201795.1">
    <property type="nucleotide sequence ID" value="NZ_RBKU01000001.1"/>
</dbReference>
<dbReference type="Gene3D" id="2.160.20.10">
    <property type="entry name" value="Single-stranded right-handed beta-helix, Pectin lyase-like"/>
    <property type="match status" value="1"/>
</dbReference>
<feature type="domain" description="DUF5018" evidence="1">
    <location>
        <begin position="32"/>
        <end position="122"/>
    </location>
</feature>
<gene>
    <name evidence="2" type="ORF">BDD43_6046</name>
</gene>
<dbReference type="Proteomes" id="UP000268007">
    <property type="component" value="Unassembled WGS sequence"/>
</dbReference>
<protein>
    <submittedName>
        <fullName evidence="2">Uncharacterized protein DUF5018</fullName>
    </submittedName>
</protein>
<organism evidence="2 3">
    <name type="scientific">Mucilaginibacter gracilis</name>
    <dbReference type="NCBI Taxonomy" id="423350"/>
    <lineage>
        <taxon>Bacteria</taxon>
        <taxon>Pseudomonadati</taxon>
        <taxon>Bacteroidota</taxon>
        <taxon>Sphingobacteriia</taxon>
        <taxon>Sphingobacteriales</taxon>
        <taxon>Sphingobacteriaceae</taxon>
        <taxon>Mucilaginibacter</taxon>
    </lineage>
</organism>
<evidence type="ECO:0000313" key="3">
    <source>
        <dbReference type="Proteomes" id="UP000268007"/>
    </source>
</evidence>
<dbReference type="Pfam" id="PF16410">
    <property type="entry name" value="DUF5018"/>
    <property type="match status" value="1"/>
</dbReference>
<dbReference type="SMART" id="SM00710">
    <property type="entry name" value="PbH1"/>
    <property type="match status" value="3"/>
</dbReference>
<dbReference type="InterPro" id="IPR011050">
    <property type="entry name" value="Pectin_lyase_fold/virulence"/>
</dbReference>
<dbReference type="InterPro" id="IPR006626">
    <property type="entry name" value="PbH1"/>
</dbReference>
<name>A0A495JAM5_9SPHI</name>
<dbReference type="EMBL" id="RBKU01000001">
    <property type="protein sequence ID" value="RKR85771.1"/>
    <property type="molecule type" value="Genomic_DNA"/>
</dbReference>
<comment type="caution">
    <text evidence="2">The sequence shown here is derived from an EMBL/GenBank/DDBJ whole genome shotgun (WGS) entry which is preliminary data.</text>
</comment>
<evidence type="ECO:0000313" key="2">
    <source>
        <dbReference type="EMBL" id="RKR85771.1"/>
    </source>
</evidence>
<accession>A0A495JAM5</accession>
<sequence length="500" mass="52298">MKNKFLLFAVFILAVGILIWGCSSKSNDAQPTKSSAKTITSFVLAGFSPAVTGVVDEVTHRITLTIPASVDLTVLTPTVKVAEKATVSPASGAVQNFSGTVTYTVTAEDGSTQAYTVSVQVAQAMTQTIDCSNVPAVLQDLGAGVDYIIKCNITLSGSQVLTIKPGVTILFDGAATGITVTGRSALNMVGTAAKPIILQGKTNTQGSWTGIQMDSPNNLNQWEYVTVQNAGGGQYPAGLLIADDAYFLHNTQVSIKNCTFSNNKGYGIWDSDNGFSYTRTVFAAFQNNTFTGNSDAALNITMDAIGKLDAASHYAGNGQAYIELHAVNGLNANSTVQKLELPYLVVGSIELHQKMTISPGVTFQFYTDAGFNLDNQYRGSGTLIASGTASAPIRFVGYKSGNGIWLGLSLGNNDPANILDYCVVDGGGSHIPNASTACIGDTKGGINFYPSCSSWATAPRATNCTVTNSGGYGIIYKKGVTPNFAGNSYSGNLLANQQGL</sequence>
<evidence type="ECO:0000259" key="1">
    <source>
        <dbReference type="Pfam" id="PF16410"/>
    </source>
</evidence>
<dbReference type="OrthoDB" id="727829at2"/>
<proteinExistence type="predicted"/>
<dbReference type="AlphaFoldDB" id="A0A495JAM5"/>
<dbReference type="SUPFAM" id="SSF51126">
    <property type="entry name" value="Pectin lyase-like"/>
    <property type="match status" value="1"/>
</dbReference>
<dbReference type="InterPro" id="IPR012334">
    <property type="entry name" value="Pectin_lyas_fold"/>
</dbReference>
<dbReference type="Gene3D" id="2.60.40.2340">
    <property type="match status" value="1"/>
</dbReference>
<dbReference type="InterPro" id="IPR032186">
    <property type="entry name" value="DUF5018"/>
</dbReference>
<reference evidence="2 3" key="1">
    <citation type="submission" date="2018-10" db="EMBL/GenBank/DDBJ databases">
        <title>Genomic Encyclopedia of Archaeal and Bacterial Type Strains, Phase II (KMG-II): from individual species to whole genera.</title>
        <authorList>
            <person name="Goeker M."/>
        </authorList>
    </citation>
    <scope>NUCLEOTIDE SEQUENCE [LARGE SCALE GENOMIC DNA]</scope>
    <source>
        <strain evidence="2 3">DSM 18602</strain>
    </source>
</reference>